<dbReference type="RefSeq" id="WP_290265138.1">
    <property type="nucleotide sequence ID" value="NZ_JAUFQG010000006.1"/>
</dbReference>
<accession>A0ABV8V5C0</accession>
<name>A0ABV8V5C0_9GAMM</name>
<evidence type="ECO:0000313" key="2">
    <source>
        <dbReference type="EMBL" id="MFC4363091.1"/>
    </source>
</evidence>
<dbReference type="EMBL" id="JBHSCX010000015">
    <property type="protein sequence ID" value="MFC4363091.1"/>
    <property type="molecule type" value="Genomic_DNA"/>
</dbReference>
<dbReference type="SUPFAM" id="SSF111364">
    <property type="entry name" value="Tsx-like channel"/>
    <property type="match status" value="1"/>
</dbReference>
<evidence type="ECO:0000313" key="3">
    <source>
        <dbReference type="Proteomes" id="UP001595840"/>
    </source>
</evidence>
<gene>
    <name evidence="2" type="ORF">ACFOX3_12310</name>
</gene>
<evidence type="ECO:0000256" key="1">
    <source>
        <dbReference type="SAM" id="SignalP"/>
    </source>
</evidence>
<keyword evidence="3" id="KW-1185">Reference proteome</keyword>
<sequence>MKLPSTASLSALMLLSSTTQAGDASLSLLYGDNYVVEPALQSTATIEYAAGWAKGDVFAFIDLKNYHQSDAENSWYGEFSPRVKIIDSRYPLFAAFTWERGKNDTEAYLAGLGTNLTLPGFTFSKVNVYYRDSPNKDGSSWQSTLSWSIPFINGAFIFDGYIDWVFSSQEGAKNIHVNPQLKWDMQKQLNTSMRWYLGFEYDYWDKKYGIDVDSIDSAQNTASFLLKIHF</sequence>
<proteinExistence type="predicted"/>
<dbReference type="Proteomes" id="UP001595840">
    <property type="component" value="Unassembled WGS sequence"/>
</dbReference>
<reference evidence="3" key="1">
    <citation type="journal article" date="2019" name="Int. J. Syst. Evol. Microbiol.">
        <title>The Global Catalogue of Microorganisms (GCM) 10K type strain sequencing project: providing services to taxonomists for standard genome sequencing and annotation.</title>
        <authorList>
            <consortium name="The Broad Institute Genomics Platform"/>
            <consortium name="The Broad Institute Genome Sequencing Center for Infectious Disease"/>
            <person name="Wu L."/>
            <person name="Ma J."/>
        </authorList>
    </citation>
    <scope>NUCLEOTIDE SEQUENCE [LARGE SCALE GENOMIC DNA]</scope>
    <source>
        <strain evidence="3">CECT 8570</strain>
    </source>
</reference>
<feature type="signal peptide" evidence="1">
    <location>
        <begin position="1"/>
        <end position="21"/>
    </location>
</feature>
<dbReference type="Gene3D" id="2.40.230.20">
    <property type="entry name" value="Nucleoside-specific channel-forming protein, Tsx-like"/>
    <property type="match status" value="1"/>
</dbReference>
<organism evidence="2 3">
    <name type="scientific">Simiduia curdlanivorans</name>
    <dbReference type="NCBI Taxonomy" id="1492769"/>
    <lineage>
        <taxon>Bacteria</taxon>
        <taxon>Pseudomonadati</taxon>
        <taxon>Pseudomonadota</taxon>
        <taxon>Gammaproteobacteria</taxon>
        <taxon>Cellvibrionales</taxon>
        <taxon>Cellvibrionaceae</taxon>
        <taxon>Simiduia</taxon>
    </lineage>
</organism>
<dbReference type="InterPro" id="IPR036777">
    <property type="entry name" value="Channel_Tsx-like_sf"/>
</dbReference>
<protein>
    <submittedName>
        <fullName evidence="2">DUF5020 family protein</fullName>
    </submittedName>
</protein>
<comment type="caution">
    <text evidence="2">The sequence shown here is derived from an EMBL/GenBank/DDBJ whole genome shotgun (WGS) entry which is preliminary data.</text>
</comment>
<feature type="chain" id="PRO_5046359655" evidence="1">
    <location>
        <begin position="22"/>
        <end position="230"/>
    </location>
</feature>
<keyword evidence="1" id="KW-0732">Signal</keyword>